<dbReference type="EMBL" id="KQ964574">
    <property type="protein sequence ID" value="KXN68470.1"/>
    <property type="molecule type" value="Genomic_DNA"/>
</dbReference>
<dbReference type="InterPro" id="IPR031731">
    <property type="entry name" value="CX9C"/>
</dbReference>
<dbReference type="GO" id="GO:0005758">
    <property type="term" value="C:mitochondrial intermembrane space"/>
    <property type="evidence" value="ECO:0007669"/>
    <property type="project" value="TreeGrafter"/>
</dbReference>
<dbReference type="Gene3D" id="1.10.287.2900">
    <property type="match status" value="2"/>
</dbReference>
<name>A0A137P056_CONC2</name>
<dbReference type="Pfam" id="PF16860">
    <property type="entry name" value="CX9C"/>
    <property type="match status" value="1"/>
</dbReference>
<organism evidence="2 3">
    <name type="scientific">Conidiobolus coronatus (strain ATCC 28846 / CBS 209.66 / NRRL 28638)</name>
    <name type="common">Delacroixia coronata</name>
    <dbReference type="NCBI Taxonomy" id="796925"/>
    <lineage>
        <taxon>Eukaryota</taxon>
        <taxon>Fungi</taxon>
        <taxon>Fungi incertae sedis</taxon>
        <taxon>Zoopagomycota</taxon>
        <taxon>Entomophthoromycotina</taxon>
        <taxon>Entomophthoromycetes</taxon>
        <taxon>Entomophthorales</taxon>
        <taxon>Ancylistaceae</taxon>
        <taxon>Conidiobolus</taxon>
    </lineage>
</organism>
<evidence type="ECO:0000313" key="2">
    <source>
        <dbReference type="EMBL" id="KXN68470.1"/>
    </source>
</evidence>
<dbReference type="GO" id="GO:0045333">
    <property type="term" value="P:cellular respiration"/>
    <property type="evidence" value="ECO:0007669"/>
    <property type="project" value="TreeGrafter"/>
</dbReference>
<evidence type="ECO:0000313" key="3">
    <source>
        <dbReference type="Proteomes" id="UP000070444"/>
    </source>
</evidence>
<feature type="domain" description="IMS import disulfide relay-system CHCH-CHCH-like Cx9C" evidence="1">
    <location>
        <begin position="7"/>
        <end position="49"/>
    </location>
</feature>
<gene>
    <name evidence="2" type="ORF">CONCODRAFT_79737</name>
</gene>
<sequence>MDDTFQQVQQKCAEQLKALGECIEKNQSDYNVKCVAQRQAVTTCAENNVPILKHIKTTCFDIINKYEACLDKNSQNPQICMPELKQLSECSDSARKSFLG</sequence>
<accession>A0A137P056</accession>
<dbReference type="OrthoDB" id="2581252at2759"/>
<evidence type="ECO:0000259" key="1">
    <source>
        <dbReference type="Pfam" id="PF16860"/>
    </source>
</evidence>
<dbReference type="OMA" id="QKIRRDC"/>
<dbReference type="InterPro" id="IPR052848">
    <property type="entry name" value="CHCH_domain-containing_protein"/>
</dbReference>
<keyword evidence="3" id="KW-1185">Reference proteome</keyword>
<reference evidence="2 3" key="1">
    <citation type="journal article" date="2015" name="Genome Biol. Evol.">
        <title>Phylogenomic analyses indicate that early fungi evolved digesting cell walls of algal ancestors of land plants.</title>
        <authorList>
            <person name="Chang Y."/>
            <person name="Wang S."/>
            <person name="Sekimoto S."/>
            <person name="Aerts A.L."/>
            <person name="Choi C."/>
            <person name="Clum A."/>
            <person name="LaButti K.M."/>
            <person name="Lindquist E.A."/>
            <person name="Yee Ngan C."/>
            <person name="Ohm R.A."/>
            <person name="Salamov A.A."/>
            <person name="Grigoriev I.V."/>
            <person name="Spatafora J.W."/>
            <person name="Berbee M.L."/>
        </authorList>
    </citation>
    <scope>NUCLEOTIDE SEQUENCE [LARGE SCALE GENOMIC DNA]</scope>
    <source>
        <strain evidence="2 3">NRRL 28638</strain>
    </source>
</reference>
<dbReference type="Proteomes" id="UP000070444">
    <property type="component" value="Unassembled WGS sequence"/>
</dbReference>
<dbReference type="PANTHER" id="PTHR47106:SF1">
    <property type="entry name" value="COILED-COIL-HELIX-COILED-COIL-HELIX DOMAIN-CONTAINING PROTEIN 5"/>
    <property type="match status" value="1"/>
</dbReference>
<dbReference type="PANTHER" id="PTHR47106">
    <property type="entry name" value="COILED-COIL-HELIX-COILED-COIL-HELIX DOMAIN-CONTAINING PROTEIN 5"/>
    <property type="match status" value="1"/>
</dbReference>
<protein>
    <recommendedName>
        <fullName evidence="1">IMS import disulfide relay-system CHCH-CHCH-like Cx9C domain-containing protein</fullName>
    </recommendedName>
</protein>
<proteinExistence type="predicted"/>
<dbReference type="AlphaFoldDB" id="A0A137P056"/>